<gene>
    <name evidence="2" type="ORF">GCM10023335_34190</name>
</gene>
<reference evidence="3" key="1">
    <citation type="journal article" date="2019" name="Int. J. Syst. Evol. Microbiol.">
        <title>The Global Catalogue of Microorganisms (GCM) 10K type strain sequencing project: providing services to taxonomists for standard genome sequencing and annotation.</title>
        <authorList>
            <consortium name="The Broad Institute Genomics Platform"/>
            <consortium name="The Broad Institute Genome Sequencing Center for Infectious Disease"/>
            <person name="Wu L."/>
            <person name="Ma J."/>
        </authorList>
    </citation>
    <scope>NUCLEOTIDE SEQUENCE [LARGE SCALE GENOMIC DNA]</scope>
    <source>
        <strain evidence="3">JCM 18409</strain>
    </source>
</reference>
<evidence type="ECO:0000313" key="3">
    <source>
        <dbReference type="Proteomes" id="UP001501759"/>
    </source>
</evidence>
<feature type="compositionally biased region" description="Low complexity" evidence="1">
    <location>
        <begin position="1"/>
        <end position="21"/>
    </location>
</feature>
<name>A0ABP9IW01_9ACTN</name>
<sequence length="125" mass="12672">MLLAVTGCGAAGARAGTTDVASPVPRDAATAGPHEATSPAPRDATSPVPRVPVKTPESQPSMDPASITVLVTFVGGPADGRTRPLPLTVVRDGITVLGTHYEPARTTQPEVIDTAEGPAQVFRPG</sequence>
<feature type="region of interest" description="Disordered" evidence="1">
    <location>
        <begin position="1"/>
        <end position="63"/>
    </location>
</feature>
<protein>
    <recommendedName>
        <fullName evidence="4">Lipoprotein</fullName>
    </recommendedName>
</protein>
<comment type="caution">
    <text evidence="2">The sequence shown here is derived from an EMBL/GenBank/DDBJ whole genome shotgun (WGS) entry which is preliminary data.</text>
</comment>
<evidence type="ECO:0000313" key="2">
    <source>
        <dbReference type="EMBL" id="GAA5012309.1"/>
    </source>
</evidence>
<accession>A0ABP9IW01</accession>
<proteinExistence type="predicted"/>
<evidence type="ECO:0008006" key="4">
    <source>
        <dbReference type="Google" id="ProtNLM"/>
    </source>
</evidence>
<organism evidence="2 3">
    <name type="scientific">Streptomyces siamensis</name>
    <dbReference type="NCBI Taxonomy" id="1274986"/>
    <lineage>
        <taxon>Bacteria</taxon>
        <taxon>Bacillati</taxon>
        <taxon>Actinomycetota</taxon>
        <taxon>Actinomycetes</taxon>
        <taxon>Kitasatosporales</taxon>
        <taxon>Streptomycetaceae</taxon>
        <taxon>Streptomyces</taxon>
    </lineage>
</organism>
<keyword evidence="3" id="KW-1185">Reference proteome</keyword>
<evidence type="ECO:0000256" key="1">
    <source>
        <dbReference type="SAM" id="MobiDB-lite"/>
    </source>
</evidence>
<dbReference type="EMBL" id="BAABKB010000010">
    <property type="protein sequence ID" value="GAA5012309.1"/>
    <property type="molecule type" value="Genomic_DNA"/>
</dbReference>
<dbReference type="Proteomes" id="UP001501759">
    <property type="component" value="Unassembled WGS sequence"/>
</dbReference>